<protein>
    <submittedName>
        <fullName evidence="2">Uncharacterized protein</fullName>
    </submittedName>
</protein>
<proteinExistence type="predicted"/>
<evidence type="ECO:0000313" key="4">
    <source>
        <dbReference type="Proteomes" id="UP000232533"/>
    </source>
</evidence>
<evidence type="ECO:0000313" key="3">
    <source>
        <dbReference type="Proteomes" id="UP000176009"/>
    </source>
</evidence>
<dbReference type="EMBL" id="LKTR01000044">
    <property type="protein sequence ID" value="PKD16963.1"/>
    <property type="molecule type" value="Genomic_DNA"/>
</dbReference>
<reference evidence="1 3" key="2">
    <citation type="submission" date="2016-09" db="EMBL/GenBank/DDBJ databases">
        <title>Genome Sequence of Salegentibacter salarius,Isolated from a Marine Solar Saltern of the Yellow Sea in South Korea.</title>
        <authorList>
            <person name="Zheng Q."/>
            <person name="Liu Y."/>
        </authorList>
    </citation>
    <scope>NUCLEOTIDE SEQUENCE [LARGE SCALE GENOMIC DNA]</scope>
    <source>
        <strain evidence="1 3">KCTC 12974</strain>
    </source>
</reference>
<dbReference type="Proteomes" id="UP000176009">
    <property type="component" value="Unassembled WGS sequence"/>
</dbReference>
<organism evidence="2 4">
    <name type="scientific">Salegentibacter salarius</name>
    <dbReference type="NCBI Taxonomy" id="435906"/>
    <lineage>
        <taxon>Bacteria</taxon>
        <taxon>Pseudomonadati</taxon>
        <taxon>Bacteroidota</taxon>
        <taxon>Flavobacteriia</taxon>
        <taxon>Flavobacteriales</taxon>
        <taxon>Flavobacteriaceae</taxon>
        <taxon>Salegentibacter</taxon>
    </lineage>
</organism>
<name>A0A2N0TQE8_9FLAO</name>
<dbReference type="RefSeq" id="WP_070054995.1">
    <property type="nucleotide sequence ID" value="NZ_FVZF01000005.1"/>
</dbReference>
<evidence type="ECO:0000313" key="1">
    <source>
        <dbReference type="EMBL" id="OEY71727.1"/>
    </source>
</evidence>
<comment type="caution">
    <text evidence="2">The sequence shown here is derived from an EMBL/GenBank/DDBJ whole genome shotgun (WGS) entry which is preliminary data.</text>
</comment>
<dbReference type="Proteomes" id="UP000232533">
    <property type="component" value="Unassembled WGS sequence"/>
</dbReference>
<keyword evidence="3" id="KW-1185">Reference proteome</keyword>
<sequence length="135" mass="15877">MRKATYIKFKAPKPGHQSQTDGIIKQTFKKAVNGILTSLIPKANPDFDHRINLIENWLIEFDSESGIPEREIGLDKNELPILKMPYKNNYGYWTDNNLVLKDFQEHFSSFEISGEDFEKYWKLFDRSADEKNEIF</sequence>
<reference evidence="2 4" key="1">
    <citation type="submission" date="2015-10" db="EMBL/GenBank/DDBJ databases">
        <title>Draft genome sequence of Salegentibacter salinarum KCTC 12975.</title>
        <authorList>
            <person name="Lin W."/>
            <person name="Zheng Q."/>
        </authorList>
    </citation>
    <scope>NUCLEOTIDE SEQUENCE [LARGE SCALE GENOMIC DNA]</scope>
    <source>
        <strain evidence="2 4">KCTC 12974</strain>
    </source>
</reference>
<accession>A0A2N0TQE8</accession>
<dbReference type="EMBL" id="MJBR01000038">
    <property type="protein sequence ID" value="OEY71727.1"/>
    <property type="molecule type" value="Genomic_DNA"/>
</dbReference>
<dbReference type="OrthoDB" id="1264172at2"/>
<dbReference type="AlphaFoldDB" id="A0A2N0TQE8"/>
<evidence type="ECO:0000313" key="2">
    <source>
        <dbReference type="EMBL" id="PKD16963.1"/>
    </source>
</evidence>
<gene>
    <name evidence="2" type="ORF">APR40_15020</name>
    <name evidence="1" type="ORF">BHS39_15050</name>
</gene>